<evidence type="ECO:0000313" key="1">
    <source>
        <dbReference type="EMBL" id="GJH25205.1"/>
    </source>
</evidence>
<dbReference type="EMBL" id="BPUS01000003">
    <property type="protein sequence ID" value="GJH25205.1"/>
    <property type="molecule type" value="Genomic_DNA"/>
</dbReference>
<dbReference type="InterPro" id="IPR049457">
    <property type="entry name" value="Emfourin"/>
</dbReference>
<organism evidence="1 2">
    <name type="scientific">Caballeronia novacaledonica</name>
    <dbReference type="NCBI Taxonomy" id="1544861"/>
    <lineage>
        <taxon>Bacteria</taxon>
        <taxon>Pseudomonadati</taxon>
        <taxon>Pseudomonadota</taxon>
        <taxon>Betaproteobacteria</taxon>
        <taxon>Burkholderiales</taxon>
        <taxon>Burkholderiaceae</taxon>
        <taxon>Caballeronia</taxon>
    </lineage>
</organism>
<dbReference type="Pfam" id="PF20242">
    <property type="entry name" value="Emfourin"/>
    <property type="match status" value="1"/>
</dbReference>
<sequence>MHAELTTDGGWTAGVPGLAKPMVLNETELSAGENDAFARLVAAARAERSIATESTKIPDGQNHQIVIVDGDARTVLSAADPSPPPEFCALMHFIREHGHR</sequence>
<reference evidence="1" key="1">
    <citation type="submission" date="2022-09" db="EMBL/GenBank/DDBJ databases">
        <title>Isolation and characterization of 3-chlorobenzoate degrading bacteria from soils in Shizuoka.</title>
        <authorList>
            <person name="Ifat A."/>
            <person name="Ogawa N."/>
            <person name="Kimbara K."/>
            <person name="Moriuchi R."/>
            <person name="Dohra H."/>
            <person name="Shintani M."/>
        </authorList>
    </citation>
    <scope>NUCLEOTIDE SEQUENCE</scope>
    <source>
        <strain evidence="1">19CS4-2</strain>
    </source>
</reference>
<name>A0AA37IF93_9BURK</name>
<proteinExistence type="predicted"/>
<dbReference type="AlphaFoldDB" id="A0AA37IF93"/>
<gene>
    <name evidence="1" type="ORF">CBA19CS42_11835</name>
</gene>
<dbReference type="RefSeq" id="WP_238211749.1">
    <property type="nucleotide sequence ID" value="NZ_BPUS01000003.1"/>
</dbReference>
<protein>
    <submittedName>
        <fullName evidence="1">Uncharacterized protein</fullName>
    </submittedName>
</protein>
<dbReference type="Proteomes" id="UP001055111">
    <property type="component" value="Unassembled WGS sequence"/>
</dbReference>
<evidence type="ECO:0000313" key="2">
    <source>
        <dbReference type="Proteomes" id="UP001055111"/>
    </source>
</evidence>
<comment type="caution">
    <text evidence="1">The sequence shown here is derived from an EMBL/GenBank/DDBJ whole genome shotgun (WGS) entry which is preliminary data.</text>
</comment>
<accession>A0AA37IF93</accession>